<sequence>MLLRLPEEIIVKIFLSYNEDHHYPGFIGSASAGNLEQLGRLLIPSQICSSLRQVCLGAPGLWSEINLLWPVDVIDAYTIRARGAGLSLTVPACREREVFKSQEVFEQRLQFCANFLPRNMHMIRSLDLTILWYRDLNGIDALWNSIRHLPAPRLESCMLSGRSWEERYSLDGLFSHEAPFLKELVVASYTFHQFDLSPFQSLTILDLYFDDPASLESISQIPRIVSRCPRLRTLRLCGPDNEGIVEYVEPLSAPVTELSDCVDVDIAAFFSDHIVYLLSAISLPSVHDLTIEGIVREAEEERPYKSIYSSLPASFKENVIDSQLVTFGLQGFGTKLRTMTGKRFNLDLAERQSMQFGDAWTSATISEFIAGAFQEMQLKPKTISFVTDEHFPVPLYTRDTWKTIFLAASSVDRIISDGYICQHPFLEALTESNLMCPSLQFLDLRGPPPDHINEDDAFALIGREGVYMRVFRDDLNGA</sequence>
<proteinExistence type="predicted"/>
<organism evidence="1 2">
    <name type="scientific">Sistotremastrum suecicum HHB10207 ss-3</name>
    <dbReference type="NCBI Taxonomy" id="1314776"/>
    <lineage>
        <taxon>Eukaryota</taxon>
        <taxon>Fungi</taxon>
        <taxon>Dikarya</taxon>
        <taxon>Basidiomycota</taxon>
        <taxon>Agaricomycotina</taxon>
        <taxon>Agaricomycetes</taxon>
        <taxon>Sistotremastrales</taxon>
        <taxon>Sistotremastraceae</taxon>
        <taxon>Sistotremastrum</taxon>
    </lineage>
</organism>
<accession>A0A166FG28</accession>
<gene>
    <name evidence="1" type="ORF">SISSUDRAFT_446554</name>
</gene>
<dbReference type="SUPFAM" id="SSF52047">
    <property type="entry name" value="RNI-like"/>
    <property type="match status" value="1"/>
</dbReference>
<evidence type="ECO:0000313" key="1">
    <source>
        <dbReference type="EMBL" id="KZT40605.1"/>
    </source>
</evidence>
<dbReference type="AlphaFoldDB" id="A0A166FG28"/>
<dbReference type="EMBL" id="KV428030">
    <property type="protein sequence ID" value="KZT40605.1"/>
    <property type="molecule type" value="Genomic_DNA"/>
</dbReference>
<dbReference type="Proteomes" id="UP000076798">
    <property type="component" value="Unassembled WGS sequence"/>
</dbReference>
<keyword evidence="2" id="KW-1185">Reference proteome</keyword>
<evidence type="ECO:0000313" key="2">
    <source>
        <dbReference type="Proteomes" id="UP000076798"/>
    </source>
</evidence>
<dbReference type="Gene3D" id="3.80.10.10">
    <property type="entry name" value="Ribonuclease Inhibitor"/>
    <property type="match status" value="1"/>
</dbReference>
<protein>
    <recommendedName>
        <fullName evidence="3">F-box domain-containing protein</fullName>
    </recommendedName>
</protein>
<dbReference type="OrthoDB" id="3172239at2759"/>
<name>A0A166FG28_9AGAM</name>
<evidence type="ECO:0008006" key="3">
    <source>
        <dbReference type="Google" id="ProtNLM"/>
    </source>
</evidence>
<reference evidence="1 2" key="1">
    <citation type="journal article" date="2016" name="Mol. Biol. Evol.">
        <title>Comparative Genomics of Early-Diverging Mushroom-Forming Fungi Provides Insights into the Origins of Lignocellulose Decay Capabilities.</title>
        <authorList>
            <person name="Nagy L.G."/>
            <person name="Riley R."/>
            <person name="Tritt A."/>
            <person name="Adam C."/>
            <person name="Daum C."/>
            <person name="Floudas D."/>
            <person name="Sun H."/>
            <person name="Yadav J.S."/>
            <person name="Pangilinan J."/>
            <person name="Larsson K.H."/>
            <person name="Matsuura K."/>
            <person name="Barry K."/>
            <person name="Labutti K."/>
            <person name="Kuo R."/>
            <person name="Ohm R.A."/>
            <person name="Bhattacharya S.S."/>
            <person name="Shirouzu T."/>
            <person name="Yoshinaga Y."/>
            <person name="Martin F.M."/>
            <person name="Grigoriev I.V."/>
            <person name="Hibbett D.S."/>
        </authorList>
    </citation>
    <scope>NUCLEOTIDE SEQUENCE [LARGE SCALE GENOMIC DNA]</scope>
    <source>
        <strain evidence="1 2">HHB10207 ss-3</strain>
    </source>
</reference>
<dbReference type="InterPro" id="IPR032675">
    <property type="entry name" value="LRR_dom_sf"/>
</dbReference>